<dbReference type="PROSITE" id="PS00086">
    <property type="entry name" value="CYTOCHROME_P450"/>
    <property type="match status" value="1"/>
</dbReference>
<dbReference type="PANTHER" id="PTHR24304">
    <property type="entry name" value="CYTOCHROME P450 FAMILY 7"/>
    <property type="match status" value="1"/>
</dbReference>
<reference evidence="5 6" key="1">
    <citation type="journal article" date="2019" name="Emerg. Microbes Infect.">
        <title>Comprehensive subspecies identification of 175 nontuberculous mycobacteria species based on 7547 genomic profiles.</title>
        <authorList>
            <person name="Matsumoto Y."/>
            <person name="Kinjo T."/>
            <person name="Motooka D."/>
            <person name="Nabeya D."/>
            <person name="Jung N."/>
            <person name="Uechi K."/>
            <person name="Horii T."/>
            <person name="Iida T."/>
            <person name="Fujita J."/>
            <person name="Nakamura S."/>
        </authorList>
    </citation>
    <scope>NUCLEOTIDE SEQUENCE [LARGE SCALE GENOMIC DNA]</scope>
    <source>
        <strain evidence="5 6">JCM 6375</strain>
    </source>
</reference>
<evidence type="ECO:0000256" key="3">
    <source>
        <dbReference type="ARBA" id="ARBA00022723"/>
    </source>
</evidence>
<dbReference type="AlphaFoldDB" id="A0AAD1M7U6"/>
<gene>
    <name evidence="5" type="ORF">MMOR_37720</name>
</gene>
<dbReference type="InterPro" id="IPR036396">
    <property type="entry name" value="Cyt_P450_sf"/>
</dbReference>
<dbReference type="CDD" id="cd00302">
    <property type="entry name" value="cytochrome_P450"/>
    <property type="match status" value="1"/>
</dbReference>
<organism evidence="5 6">
    <name type="scientific">Mycolicibacterium moriokaense</name>
    <dbReference type="NCBI Taxonomy" id="39691"/>
    <lineage>
        <taxon>Bacteria</taxon>
        <taxon>Bacillati</taxon>
        <taxon>Actinomycetota</taxon>
        <taxon>Actinomycetes</taxon>
        <taxon>Mycobacteriales</taxon>
        <taxon>Mycobacteriaceae</taxon>
        <taxon>Mycolicibacterium</taxon>
    </lineage>
</organism>
<evidence type="ECO:0000313" key="6">
    <source>
        <dbReference type="Proteomes" id="UP000466681"/>
    </source>
</evidence>
<dbReference type="GO" id="GO:0005506">
    <property type="term" value="F:iron ion binding"/>
    <property type="evidence" value="ECO:0007669"/>
    <property type="project" value="InterPro"/>
</dbReference>
<keyword evidence="3" id="KW-0479">Metal-binding</keyword>
<proteinExistence type="inferred from homology"/>
<dbReference type="GO" id="GO:0004497">
    <property type="term" value="F:monooxygenase activity"/>
    <property type="evidence" value="ECO:0007669"/>
    <property type="project" value="InterPro"/>
</dbReference>
<dbReference type="RefSeq" id="WP_083149606.1">
    <property type="nucleotide sequence ID" value="NZ_AP022560.1"/>
</dbReference>
<keyword evidence="6" id="KW-1185">Reference proteome</keyword>
<dbReference type="InterPro" id="IPR017972">
    <property type="entry name" value="Cyt_P450_CS"/>
</dbReference>
<evidence type="ECO:0000256" key="1">
    <source>
        <dbReference type="ARBA" id="ARBA00010617"/>
    </source>
</evidence>
<evidence type="ECO:0000256" key="4">
    <source>
        <dbReference type="ARBA" id="ARBA00023004"/>
    </source>
</evidence>
<evidence type="ECO:0008006" key="7">
    <source>
        <dbReference type="Google" id="ProtNLM"/>
    </source>
</evidence>
<keyword evidence="2" id="KW-0349">Heme</keyword>
<evidence type="ECO:0000256" key="2">
    <source>
        <dbReference type="ARBA" id="ARBA00022617"/>
    </source>
</evidence>
<keyword evidence="4" id="KW-0408">Iron</keyword>
<protein>
    <recommendedName>
        <fullName evidence="7">Cytochrome</fullName>
    </recommendedName>
</protein>
<dbReference type="KEGG" id="mmor:MMOR_37720"/>
<sequence length="436" mass="47004">MPQSDPVPTPPVAEGVGLPWDVSVDDAVATIAAARARYGDTFAVHSGDDHYLFTFSPAGVEAFYRLPEGKASKGVADYLMLRRKLPDEIFDGRRILPTSLFRRDDVTSYLANLDRSLIQTVAELGDEGTVDLFALTRRLGHRMGLASWAGPGCSEGTAFERVVRAFETLDGSDAFVHPDAMAAVAASGKRAERAALEEVVAVIETSMRTSDSGETDLFGRIVTAWSSEPEDVRLRGIALDVALIHIASMSNLMAALGWALVDLLKHPEQRQRVANGDRDFAQRCALESTRLAQRSIMSRAVLAPVDLDTGDVVYRVPAGWTIATLLPLLNTSAAPGLDTWDPDRWQRHRLADTVALPSPVLVTAFGHGKHSCPAQPFSLAAMSAAMIHLLATYDMTPGWPTHPRPVPAQIGGVARSADACPVAYTRLHPALPSTGR</sequence>
<dbReference type="EMBL" id="AP022560">
    <property type="protein sequence ID" value="BBX02836.1"/>
    <property type="molecule type" value="Genomic_DNA"/>
</dbReference>
<evidence type="ECO:0000313" key="5">
    <source>
        <dbReference type="EMBL" id="BBX02836.1"/>
    </source>
</evidence>
<accession>A0AAD1M7U6</accession>
<dbReference type="Proteomes" id="UP000466681">
    <property type="component" value="Chromosome"/>
</dbReference>
<dbReference type="SUPFAM" id="SSF48264">
    <property type="entry name" value="Cytochrome P450"/>
    <property type="match status" value="1"/>
</dbReference>
<dbReference type="InterPro" id="IPR050529">
    <property type="entry name" value="CYP450_sterol_14alpha_dmase"/>
</dbReference>
<dbReference type="PANTHER" id="PTHR24304:SF2">
    <property type="entry name" value="24-HYDROXYCHOLESTEROL 7-ALPHA-HYDROXYLASE"/>
    <property type="match status" value="1"/>
</dbReference>
<dbReference type="GO" id="GO:0020037">
    <property type="term" value="F:heme binding"/>
    <property type="evidence" value="ECO:0007669"/>
    <property type="project" value="InterPro"/>
</dbReference>
<comment type="similarity">
    <text evidence="1">Belongs to the cytochrome P450 family.</text>
</comment>
<dbReference type="GO" id="GO:0016705">
    <property type="term" value="F:oxidoreductase activity, acting on paired donors, with incorporation or reduction of molecular oxygen"/>
    <property type="evidence" value="ECO:0007669"/>
    <property type="project" value="InterPro"/>
</dbReference>
<name>A0AAD1M7U6_9MYCO</name>
<dbReference type="Gene3D" id="1.10.630.10">
    <property type="entry name" value="Cytochrome P450"/>
    <property type="match status" value="1"/>
</dbReference>